<comment type="caution">
    <text evidence="2">The sequence shown here is derived from an EMBL/GenBank/DDBJ whole genome shotgun (WGS) entry which is preliminary data.</text>
</comment>
<dbReference type="RefSeq" id="WP_123521956.1">
    <property type="nucleotide sequence ID" value="NZ_JBHLWF010000031.1"/>
</dbReference>
<evidence type="ECO:0000313" key="2">
    <source>
        <dbReference type="EMBL" id="TCS99283.1"/>
    </source>
</evidence>
<feature type="region of interest" description="Disordered" evidence="1">
    <location>
        <begin position="349"/>
        <end position="368"/>
    </location>
</feature>
<sequence>MLRGRRTLLVIGLLAVLAAGTVIAVRWVLRPDNVARMIGNWTERELGATLTLPESPGVRLLPRLQVQLSGARVERDGALAASAGELNLALPWSVLWTGQTRVESLQLRRPVIAWPELMALLANLSDDDGPARAPRLPRIEVGLRVEDGTLLSGDGEDDWRLDQFSLITTPMLDGEEFHLDAGARLRGRQSRALSLTLRTRPRNDATGIALEDTHLRWVVSPDGQPLSEGLGMELGGRLHLDAIGLNHVDLAGTLPAWPDWLPDPLGLDATQPVAIAFRLDEGENALRFELTQGSQHFRAELAADEANMALAQLANPIAAIAAIRGEWRLEALEVGGARIEGIELDVRTLPPAAQDDDGPGSDGAQSGE</sequence>
<evidence type="ECO:0008006" key="4">
    <source>
        <dbReference type="Google" id="ProtNLM"/>
    </source>
</evidence>
<organism evidence="2 3">
    <name type="scientific">Pseudofulvimonas gallinarii</name>
    <dbReference type="NCBI Taxonomy" id="634155"/>
    <lineage>
        <taxon>Bacteria</taxon>
        <taxon>Pseudomonadati</taxon>
        <taxon>Pseudomonadota</taxon>
        <taxon>Gammaproteobacteria</taxon>
        <taxon>Lysobacterales</taxon>
        <taxon>Rhodanobacteraceae</taxon>
        <taxon>Pseudofulvimonas</taxon>
    </lineage>
</organism>
<evidence type="ECO:0000256" key="1">
    <source>
        <dbReference type="SAM" id="MobiDB-lite"/>
    </source>
</evidence>
<reference evidence="2 3" key="1">
    <citation type="submission" date="2019-03" db="EMBL/GenBank/DDBJ databases">
        <title>Genomic Encyclopedia of Type Strains, Phase IV (KMG-IV): sequencing the most valuable type-strain genomes for metagenomic binning, comparative biology and taxonomic classification.</title>
        <authorList>
            <person name="Goeker M."/>
        </authorList>
    </citation>
    <scope>NUCLEOTIDE SEQUENCE [LARGE SCALE GENOMIC DNA]</scope>
    <source>
        <strain evidence="2 3">DSM 21944</strain>
    </source>
</reference>
<dbReference type="Proteomes" id="UP000294599">
    <property type="component" value="Unassembled WGS sequence"/>
</dbReference>
<keyword evidence="3" id="KW-1185">Reference proteome</keyword>
<name>A0A4S3KZ62_9GAMM</name>
<gene>
    <name evidence="2" type="ORF">EDC25_106122</name>
</gene>
<evidence type="ECO:0000313" key="3">
    <source>
        <dbReference type="Proteomes" id="UP000294599"/>
    </source>
</evidence>
<accession>A0A4S3KZ62</accession>
<dbReference type="EMBL" id="SMAF01000006">
    <property type="protein sequence ID" value="TCS99283.1"/>
    <property type="molecule type" value="Genomic_DNA"/>
</dbReference>
<proteinExistence type="predicted"/>
<dbReference type="AlphaFoldDB" id="A0A4S3KZ62"/>
<protein>
    <recommendedName>
        <fullName evidence="4">AsmA protein</fullName>
    </recommendedName>
</protein>